<reference evidence="2 3" key="1">
    <citation type="submission" date="2019-05" db="EMBL/GenBank/DDBJ databases">
        <title>Another draft genome of Portunus trituberculatus and its Hox gene families provides insights of decapod evolution.</title>
        <authorList>
            <person name="Jeong J.-H."/>
            <person name="Song I."/>
            <person name="Kim S."/>
            <person name="Choi T."/>
            <person name="Kim D."/>
            <person name="Ryu S."/>
            <person name="Kim W."/>
        </authorList>
    </citation>
    <scope>NUCLEOTIDE SEQUENCE [LARGE SCALE GENOMIC DNA]</scope>
    <source>
        <tissue evidence="2">Muscle</tissue>
    </source>
</reference>
<proteinExistence type="predicted"/>
<protein>
    <submittedName>
        <fullName evidence="2">Uncharacterized protein</fullName>
    </submittedName>
</protein>
<dbReference type="Proteomes" id="UP000324222">
    <property type="component" value="Unassembled WGS sequence"/>
</dbReference>
<sequence length="88" mass="9204">MSAGGATQGLGTLPYSSSDSAAGLVWRPSTTQRHLKDLLLMLDFVSEKEGLAGVKREAWSVERAGRGEPGLGRMVPDGGATHTVGPLR</sequence>
<feature type="region of interest" description="Disordered" evidence="1">
    <location>
        <begin position="1"/>
        <end position="21"/>
    </location>
</feature>
<evidence type="ECO:0000256" key="1">
    <source>
        <dbReference type="SAM" id="MobiDB-lite"/>
    </source>
</evidence>
<keyword evidence="3" id="KW-1185">Reference proteome</keyword>
<accession>A0A5B7IZY3</accession>
<evidence type="ECO:0000313" key="2">
    <source>
        <dbReference type="EMBL" id="MPC87869.1"/>
    </source>
</evidence>
<dbReference type="EMBL" id="VSRR010075889">
    <property type="protein sequence ID" value="MPC87869.1"/>
    <property type="molecule type" value="Genomic_DNA"/>
</dbReference>
<gene>
    <name evidence="2" type="ORF">E2C01_082749</name>
</gene>
<feature type="region of interest" description="Disordered" evidence="1">
    <location>
        <begin position="66"/>
        <end position="88"/>
    </location>
</feature>
<comment type="caution">
    <text evidence="2">The sequence shown here is derived from an EMBL/GenBank/DDBJ whole genome shotgun (WGS) entry which is preliminary data.</text>
</comment>
<name>A0A5B7IZY3_PORTR</name>
<dbReference type="AlphaFoldDB" id="A0A5B7IZY3"/>
<evidence type="ECO:0000313" key="3">
    <source>
        <dbReference type="Proteomes" id="UP000324222"/>
    </source>
</evidence>
<organism evidence="2 3">
    <name type="scientific">Portunus trituberculatus</name>
    <name type="common">Swimming crab</name>
    <name type="synonym">Neptunus trituberculatus</name>
    <dbReference type="NCBI Taxonomy" id="210409"/>
    <lineage>
        <taxon>Eukaryota</taxon>
        <taxon>Metazoa</taxon>
        <taxon>Ecdysozoa</taxon>
        <taxon>Arthropoda</taxon>
        <taxon>Crustacea</taxon>
        <taxon>Multicrustacea</taxon>
        <taxon>Malacostraca</taxon>
        <taxon>Eumalacostraca</taxon>
        <taxon>Eucarida</taxon>
        <taxon>Decapoda</taxon>
        <taxon>Pleocyemata</taxon>
        <taxon>Brachyura</taxon>
        <taxon>Eubrachyura</taxon>
        <taxon>Portunoidea</taxon>
        <taxon>Portunidae</taxon>
        <taxon>Portuninae</taxon>
        <taxon>Portunus</taxon>
    </lineage>
</organism>